<comment type="caution">
    <text evidence="3">The sequence shown here is derived from an EMBL/GenBank/DDBJ whole genome shotgun (WGS) entry which is preliminary data.</text>
</comment>
<feature type="chain" id="PRO_5041361191" evidence="2">
    <location>
        <begin position="18"/>
        <end position="445"/>
    </location>
</feature>
<reference evidence="3" key="1">
    <citation type="submission" date="2023-06" db="EMBL/GenBank/DDBJ databases">
        <title>Genomic analysis of the entomopathogenic nematode Steinernema hermaphroditum.</title>
        <authorList>
            <person name="Schwarz E.M."/>
            <person name="Heppert J.K."/>
            <person name="Baniya A."/>
            <person name="Schwartz H.T."/>
            <person name="Tan C.-H."/>
            <person name="Antoshechkin I."/>
            <person name="Sternberg P.W."/>
            <person name="Goodrich-Blair H."/>
            <person name="Dillman A.R."/>
        </authorList>
    </citation>
    <scope>NUCLEOTIDE SEQUENCE</scope>
    <source>
        <strain evidence="3">PS9179</strain>
        <tissue evidence="3">Whole animal</tissue>
    </source>
</reference>
<keyword evidence="2" id="KW-0732">Signal</keyword>
<dbReference type="EMBL" id="JAUCMV010000004">
    <property type="protein sequence ID" value="KAK0404135.1"/>
    <property type="molecule type" value="Genomic_DNA"/>
</dbReference>
<dbReference type="Proteomes" id="UP001175271">
    <property type="component" value="Unassembled WGS sequence"/>
</dbReference>
<sequence length="445" mass="51609">MAPLGVLLAVLFLSAAAEEKKLFASTLTSDDQLLAARVLGHAFRDLNATAPFAVFYTEEISGESLETLETEGIKTIRVDRVHSPGDASTTQYQYTKIRMWSHTEYAAIVHFDLDALPLEDVSELFRCGAFCAYVRHSDKFNCGVFVLRPDQRVYKDLLSKIGDLDSYDGSDQGFLNSYFADLKLAPMFDGNASRDQATARLLRLPAEYNFDVGVYYLEGRMLITPRILRFALGPLKPWRWWTMPFLDLSYKWNDVRASHIERYKLPYLTKWQWIVQLCFFSIPSLLKRYVIYRRGDTLRRPTYVGDDYRRLGFGLLALSLLVAFLSTPAQLYPSMAWLLFGLKTLYYDMSLVQAYSIGFIQRSVTKFEQLKFLLVAVPLALVLWFLVYAISPPHPRFVVALVGTVLWLWLLSVRNHRMFTYYEYGKREIRYRQVERVLSNRKYED</sequence>
<protein>
    <submittedName>
        <fullName evidence="3">Uncharacterized protein</fullName>
    </submittedName>
</protein>
<dbReference type="Gene3D" id="3.90.550.10">
    <property type="entry name" value="Spore Coat Polysaccharide Biosynthesis Protein SpsA, Chain A"/>
    <property type="match status" value="1"/>
</dbReference>
<proteinExistence type="predicted"/>
<dbReference type="AlphaFoldDB" id="A0AA39LP14"/>
<keyword evidence="1" id="KW-0472">Membrane</keyword>
<evidence type="ECO:0000256" key="2">
    <source>
        <dbReference type="SAM" id="SignalP"/>
    </source>
</evidence>
<dbReference type="InterPro" id="IPR029044">
    <property type="entry name" value="Nucleotide-diphossugar_trans"/>
</dbReference>
<keyword evidence="4" id="KW-1185">Reference proteome</keyword>
<dbReference type="SUPFAM" id="SSF53448">
    <property type="entry name" value="Nucleotide-diphospho-sugar transferases"/>
    <property type="match status" value="1"/>
</dbReference>
<feature type="transmembrane region" description="Helical" evidence="1">
    <location>
        <begin position="337"/>
        <end position="360"/>
    </location>
</feature>
<gene>
    <name evidence="3" type="ORF">QR680_017305</name>
</gene>
<evidence type="ECO:0000313" key="4">
    <source>
        <dbReference type="Proteomes" id="UP001175271"/>
    </source>
</evidence>
<feature type="transmembrane region" description="Helical" evidence="1">
    <location>
        <begin position="311"/>
        <end position="331"/>
    </location>
</feature>
<dbReference type="InterPro" id="IPR050587">
    <property type="entry name" value="GNT1/Glycosyltrans_8"/>
</dbReference>
<keyword evidence="1" id="KW-0812">Transmembrane</keyword>
<keyword evidence="1" id="KW-1133">Transmembrane helix</keyword>
<dbReference type="PANTHER" id="PTHR11183">
    <property type="entry name" value="GLYCOGENIN SUBFAMILY MEMBER"/>
    <property type="match status" value="1"/>
</dbReference>
<feature type="transmembrane region" description="Helical" evidence="1">
    <location>
        <begin position="372"/>
        <end position="391"/>
    </location>
</feature>
<feature type="transmembrane region" description="Helical" evidence="1">
    <location>
        <begin position="271"/>
        <end position="290"/>
    </location>
</feature>
<accession>A0AA39LP14</accession>
<evidence type="ECO:0000256" key="1">
    <source>
        <dbReference type="SAM" id="Phobius"/>
    </source>
</evidence>
<organism evidence="3 4">
    <name type="scientific">Steinernema hermaphroditum</name>
    <dbReference type="NCBI Taxonomy" id="289476"/>
    <lineage>
        <taxon>Eukaryota</taxon>
        <taxon>Metazoa</taxon>
        <taxon>Ecdysozoa</taxon>
        <taxon>Nematoda</taxon>
        <taxon>Chromadorea</taxon>
        <taxon>Rhabditida</taxon>
        <taxon>Tylenchina</taxon>
        <taxon>Panagrolaimomorpha</taxon>
        <taxon>Strongyloidoidea</taxon>
        <taxon>Steinernematidae</taxon>
        <taxon>Steinernema</taxon>
    </lineage>
</organism>
<evidence type="ECO:0000313" key="3">
    <source>
        <dbReference type="EMBL" id="KAK0404135.1"/>
    </source>
</evidence>
<name>A0AA39LP14_9BILA</name>
<feature type="signal peptide" evidence="2">
    <location>
        <begin position="1"/>
        <end position="17"/>
    </location>
</feature>
<feature type="transmembrane region" description="Helical" evidence="1">
    <location>
        <begin position="397"/>
        <end position="413"/>
    </location>
</feature>